<dbReference type="PANTHER" id="PTHR23169:SF23">
    <property type="entry name" value="SHORT STOP, ISOFORM H"/>
    <property type="match status" value="1"/>
</dbReference>
<feature type="domain" description="GAR" evidence="10">
    <location>
        <begin position="3076"/>
        <end position="3148"/>
    </location>
</feature>
<dbReference type="Gene3D" id="1.10.238.10">
    <property type="entry name" value="EF-hand"/>
    <property type="match status" value="1"/>
</dbReference>
<evidence type="ECO:0000313" key="11">
    <source>
        <dbReference type="EMBL" id="CAD5120158.1"/>
    </source>
</evidence>
<sequence>MDCMNALCQITSYEQKIQTLSTSLDETAIQLSPETFPAGFISDGAAVESSTLDCLLNNCIFGVRESWDWLCRLNYCLQIHLSNNAYFHQFYHELHHIHHGFNTLIAHLQKNSSSSKRKESLEELGSRIREVTKLLLNLQIRVNDMRHKVSNLVPVHARQRKLEQPIPAMALIDYEKDDIKLAENEYVMIEDNTGEKWKIRKENGVVAIVPSLIILIPAPNKSAVDLSKRTNDQLRSLWKTSIKSLQDQLTENCIDFFKSHPATEAKLLVDEKFKGKVFGYLNDMEEVLRPVKQSKPYDNIKRECKTWRQNSKNNNKKPTNANNKANMKLKNDFEDLAKVLKCMRDLKAYSDDKKFLIKDNERSAYEQGPIEAKYVAKAYVQQIPDADKHCLLTLSERAPNFETPPEEEDEPIESESEGKESEKINQQTIKETKHFIIVGVIHPRTKQRISMHEALNKGVINQIHGVYVDFMTNMNIPIPEAMDRGLIIAEFTDSQTEVTQNDNCVITLTTTTEIIDYTVLSVTDTSKNEKIPLEESVRRKIINKETSEYLNLKTGKKMSISSAIDQNLIQVLSTKTRERLDEADAPDVADDVVEKYIEILKVFDPTRNCWISLKEAIDSGLFNDELQYIDSLSNEFLPLSEAIVKGNVKARIVNDPEAFVLKLSPTLNADLLQALESNNPSRIALEILKEDGNFNANSGKVRDTKKGQSKTIREAITSEILHLDEVSVEDTEKGKKLTLVEAAVENLVDYKASSEILNAVEKRCLANVDLRSNSPECVYFERLSDGMICSVASVEDGIYLDGRRYSLEDVINSPSKQRIINPKIESKKLKNRISGLRLLDSCMDTSAGGIKDTLNKKELTVKDAVLKSVLDIPQFTHQDTKTGKNIPIHQAIKEGKISQKTGLKLLDVAAKNSLNDYMKRTKPVSDTESPLEAVAKKLNFEDHSFKDSIDPKNVFVMDQNTGVVSLGSLVDDRRLDTQLKKYYDPKTGDSLSLEQAIRAGLIQPQIKPGDLVEKTVVISDIINNEKAGDIIITLPDGRQMPLKEALEKCEVDKNSKLKIDSKSGRVVVVEEGATARNVSETKAWLNWLNGLKDALDEIKDAPLTTIEEEKQESILQGVLSEFEEKKNKLEDCIKESQSHLDSAEKNKDQHQLQYNVAELKRNAMDLQERLALRSTDMENLKQIRLRFYQDTNDLLTWCEKKQDELNKLKLCCADLEHLEDVQDFIDGIGGECLEKANDLQSLKKVGKTYSSLAKSYQSNNNNSPSASTIIENEIVKAHSSLENVVSQCNRLSHELSDAGSKHERYIQLRDTLVDRIPRLQKQVNDFSLTDTTARNAAKLLERLKAVTSDIFATGKMVEDIEKIGSDLLKILSDLDCENTPKGLEIKENVELIIDEFNKLKISVDNKQEELANIVNKSRDSKANLEKMEKWIDDEIINIKNDEIISLDPSKLFEEQEKLSMLKKECMKRRAILDSSSKNPDVKIVVSHLDKKLDKLDNAIDNKILKVGEFSKSVSSILDGCSKIDLWISSIVKSVKRSSNPSHEKIDKLRSEKNSKQAEIDNIKRDVKKLTNDPQTLDEVFITDPSSAAQAKLNELSDLLLHYAAITATGQIDDHLNQLEDIETHIQTVQPISLDPESLQEQLDQHEKAHKELQDRKKSIDSLIDICSKLIREAPSSEEDTPLEMADKIAALQSECDLVNKMSDEKLSTLREAVPLATHFTESLSNLQNWIKEVEGEIKCLDIENIKNANPHQVKKVHENAKSLLQSFEDNKPLLDGCMKDGQDLIELCLDDDAIELKKELDSVSKRYNENKQATRDKLNDIEDIMSSLANDLSDNMDNLSEDLHSVKNDLLNLEPISVNTDAIKERILGAKNILDDVDRKEKAISSLKNQVADNASNGEPDMNSSSDGLIPKLNDLEDFKNKLKLEGSAKLEEYQNALGLVDDYQQAHLEAIQVLTEIYENLQSQDIPSVEPDVLREQQKELEMIKSNLMPAKELIKKRKDLANKLIKQCGNEGEMEIRENEEEIKSLLESINDDLTERDYQLSSNLGRADDFENLLASILEWLPKFEHQLAKADNIAADPRSVRIQIEELKVLKAQIYPKCSDIQDLIQYSQDLRKMSPFTAESLQPKVKNVTKRWSDLLKGVNDREGKLKDSLVAIGELDHSLDDILGQLQQTEADLQEMGDVYGDPRHIESQLRKLRIIDTELKTTVKTLPKLQKAIDDISKSSGQKSPKVMEKMDEIKDCLKIVQSELRNKRNNLQDTLREIKCYLGDVDDYLRLLAEIRFNLKTNSPLGATLEGAERQAANFEKMFQNLRKRDIEVEAILLRGSDILDRCNKKDGKQIKESMNRLRKSMYDTRDKAERRRIKIEEHLENVRRFYLNLEIHTGWLDKTELHLKSLKHPSKLVERCGEQILEHESFKRDIETHRDVMQNLDQSGTYLKYFGRKADTIRVKNLLIEIRLRWKKLVRKADERGRRLQQAFQEDKRFDDSWRHLCDWISDSEDKLRQFASNTSVMSGNGKEDSRENTKESEKILKHFQHELSSIHPVYYSTMRLGRSLKERCTKEDPERKVLSAMLEELKNKWSIIRSIAAQRQNKLDEALLNSGRIEDAMSSLADWLSKAEAYLAPDQPTMGDLETVSILVEHHKAFEEELETKESVVSALQALPDLDESLKAKLDDLAEAWKRVKALSRVRVEKLKDAVRMAEDLNETVQKVRDWLPRVEHELKFKTLPDDENAIITLMDNHEKLREELKTEEAQIERIRDMTIRILENCHPNAVRCIKYFLTITSTRWDQAISRCAQRSSRLQEALRAVRGNAAIVAELLAWVSETQTFLATKEKDTIPQDLTVVEALLKEHMELHDELSMKQPEVEKATKLSVSGDVRVILGSSKTLHTDWESPSQRALLLANKWRAVWRISVDRKKRLQDCLDALIELESFKNFDFDLWRKRYINWIKAQKLRITDFFRRQDKKGDGLLSKADFVDGMMASKFPTNRTELNAVFDIFDRDHSGELDYTEFIEALRPDRIRRSFVYSTLETKRRLSMIRRKLYTPFEDRKSKIPVKTTDKNFERTFSKKRQTDAELVHDEIEQQVVRCQCRRPMRVDKIGDGKYKFGEKQKICLVRFLNNTVMVRVGGGWVTLAEYLEQNDPCRSNKITSELRESFVLPNGSSQTRSSFTPKRQSSTPRSGYSSGSGTPTNLSRAGSTTSLSSGNRRFSTPVSLTSNQRLAKSCANLNTSPIAVKRTFSNDERKNSRQFGLCFLSALNFLLFCYFI</sequence>
<evidence type="ECO:0000259" key="9">
    <source>
        <dbReference type="PROSITE" id="PS50222"/>
    </source>
</evidence>
<feature type="coiled-coil region" evidence="7">
    <location>
        <begin position="1545"/>
        <end position="1572"/>
    </location>
</feature>
<dbReference type="GO" id="GO:0005198">
    <property type="term" value="F:structural molecule activity"/>
    <property type="evidence" value="ECO:0007669"/>
    <property type="project" value="TreeGrafter"/>
</dbReference>
<dbReference type="Gene3D" id="3.90.1290.10">
    <property type="entry name" value="Plakin repeat"/>
    <property type="match status" value="3"/>
</dbReference>
<dbReference type="Pfam" id="PF13499">
    <property type="entry name" value="EF-hand_7"/>
    <property type="match status" value="1"/>
</dbReference>
<evidence type="ECO:0000256" key="3">
    <source>
        <dbReference type="ARBA" id="ARBA00022553"/>
    </source>
</evidence>
<dbReference type="SUPFAM" id="SSF75399">
    <property type="entry name" value="Plakin repeat"/>
    <property type="match status" value="3"/>
</dbReference>
<evidence type="ECO:0000259" key="10">
    <source>
        <dbReference type="PROSITE" id="PS51460"/>
    </source>
</evidence>
<dbReference type="InterPro" id="IPR018159">
    <property type="entry name" value="Spectrin/alpha-actinin"/>
</dbReference>
<evidence type="ECO:0000256" key="5">
    <source>
        <dbReference type="ARBA" id="ARBA00022837"/>
    </source>
</evidence>
<dbReference type="InterPro" id="IPR011992">
    <property type="entry name" value="EF-hand-dom_pair"/>
</dbReference>
<dbReference type="Proteomes" id="UP000549394">
    <property type="component" value="Unassembled WGS sequence"/>
</dbReference>
<dbReference type="GO" id="GO:0005737">
    <property type="term" value="C:cytoplasm"/>
    <property type="evidence" value="ECO:0007669"/>
    <property type="project" value="TreeGrafter"/>
</dbReference>
<reference evidence="11 12" key="1">
    <citation type="submission" date="2020-08" db="EMBL/GenBank/DDBJ databases">
        <authorList>
            <person name="Hejnol A."/>
        </authorList>
    </citation>
    <scope>NUCLEOTIDE SEQUENCE [LARGE SCALE GENOMIC DNA]</scope>
</reference>
<keyword evidence="6" id="KW-0206">Cytoskeleton</keyword>
<dbReference type="InterPro" id="IPR043197">
    <property type="entry name" value="Plakin"/>
</dbReference>
<feature type="compositionally biased region" description="Acidic residues" evidence="8">
    <location>
        <begin position="404"/>
        <end position="415"/>
    </location>
</feature>
<keyword evidence="3" id="KW-0597">Phosphoprotein</keyword>
<dbReference type="Gene3D" id="3.30.920.20">
    <property type="entry name" value="Gas2-like domain"/>
    <property type="match status" value="1"/>
</dbReference>
<dbReference type="PROSITE" id="PS51460">
    <property type="entry name" value="GAR"/>
    <property type="match status" value="1"/>
</dbReference>
<evidence type="ECO:0000256" key="1">
    <source>
        <dbReference type="ARBA" id="ARBA00004245"/>
    </source>
</evidence>
<dbReference type="OrthoDB" id="2250192at2759"/>
<comment type="subcellular location">
    <subcellularLocation>
        <location evidence="1">Cytoplasm</location>
        <location evidence="1">Cytoskeleton</location>
    </subcellularLocation>
</comment>
<dbReference type="SMART" id="SM00150">
    <property type="entry name" value="SPEC"/>
    <property type="match status" value="13"/>
</dbReference>
<proteinExistence type="predicted"/>
<dbReference type="PROSITE" id="PS50222">
    <property type="entry name" value="EF_HAND_2"/>
    <property type="match status" value="2"/>
</dbReference>
<keyword evidence="7" id="KW-0175">Coiled coil</keyword>
<dbReference type="SUPFAM" id="SSF143575">
    <property type="entry name" value="GAS2 domain-like"/>
    <property type="match status" value="1"/>
</dbReference>
<comment type="caution">
    <text evidence="11">The sequence shown here is derived from an EMBL/GenBank/DDBJ whole genome shotgun (WGS) entry which is preliminary data.</text>
</comment>
<dbReference type="InterPro" id="IPR002048">
    <property type="entry name" value="EF_hand_dom"/>
</dbReference>
<dbReference type="SMART" id="SM00054">
    <property type="entry name" value="EFh"/>
    <property type="match status" value="2"/>
</dbReference>
<name>A0A7I8VW32_9ANNE</name>
<dbReference type="CDD" id="cd00051">
    <property type="entry name" value="EFh"/>
    <property type="match status" value="1"/>
</dbReference>
<dbReference type="GO" id="GO:0042060">
    <property type="term" value="P:wound healing"/>
    <property type="evidence" value="ECO:0007669"/>
    <property type="project" value="TreeGrafter"/>
</dbReference>
<keyword evidence="12" id="KW-1185">Reference proteome</keyword>
<feature type="region of interest" description="Disordered" evidence="8">
    <location>
        <begin position="3159"/>
        <end position="3218"/>
    </location>
</feature>
<accession>A0A7I8VW32</accession>
<dbReference type="SUPFAM" id="SSF46966">
    <property type="entry name" value="Spectrin repeat"/>
    <property type="match status" value="11"/>
</dbReference>
<dbReference type="SMART" id="SM00243">
    <property type="entry name" value="GAS2"/>
    <property type="match status" value="1"/>
</dbReference>
<evidence type="ECO:0000256" key="4">
    <source>
        <dbReference type="ARBA" id="ARBA00022737"/>
    </source>
</evidence>
<dbReference type="SMART" id="SM00250">
    <property type="entry name" value="PLEC"/>
    <property type="match status" value="7"/>
</dbReference>
<dbReference type="Pfam" id="PF02187">
    <property type="entry name" value="GAS2"/>
    <property type="match status" value="1"/>
</dbReference>
<keyword evidence="5" id="KW-0106">Calcium</keyword>
<dbReference type="EMBL" id="CAJFCJ010000012">
    <property type="protein sequence ID" value="CAD5120158.1"/>
    <property type="molecule type" value="Genomic_DNA"/>
</dbReference>
<feature type="coiled-coil region" evidence="7">
    <location>
        <begin position="1119"/>
        <end position="1169"/>
    </location>
</feature>
<dbReference type="PROSITE" id="PS00018">
    <property type="entry name" value="EF_HAND_1"/>
    <property type="match status" value="1"/>
</dbReference>
<feature type="coiled-coil region" evidence="7">
    <location>
        <begin position="1635"/>
        <end position="1662"/>
    </location>
</feature>
<evidence type="ECO:0000256" key="2">
    <source>
        <dbReference type="ARBA" id="ARBA00022490"/>
    </source>
</evidence>
<dbReference type="InterPro" id="IPR002017">
    <property type="entry name" value="Spectrin_repeat"/>
</dbReference>
<feature type="domain" description="EF-hand" evidence="9">
    <location>
        <begin position="2954"/>
        <end position="2989"/>
    </location>
</feature>
<dbReference type="InterPro" id="IPR036534">
    <property type="entry name" value="GAR_dom_sf"/>
</dbReference>
<dbReference type="Pfam" id="PF00435">
    <property type="entry name" value="Spectrin"/>
    <property type="match status" value="6"/>
</dbReference>
<dbReference type="GO" id="GO:0005509">
    <property type="term" value="F:calcium ion binding"/>
    <property type="evidence" value="ECO:0007669"/>
    <property type="project" value="InterPro"/>
</dbReference>
<dbReference type="Pfam" id="PF17902">
    <property type="entry name" value="SH3_10"/>
    <property type="match status" value="1"/>
</dbReference>
<dbReference type="PANTHER" id="PTHR23169">
    <property type="entry name" value="ENVOPLAKIN"/>
    <property type="match status" value="1"/>
</dbReference>
<dbReference type="SUPFAM" id="SSF47473">
    <property type="entry name" value="EF-hand"/>
    <property type="match status" value="1"/>
</dbReference>
<feature type="coiled-coil region" evidence="7">
    <location>
        <begin position="1793"/>
        <end position="1890"/>
    </location>
</feature>
<dbReference type="InterPro" id="IPR001101">
    <property type="entry name" value="Plectin_repeat"/>
</dbReference>
<gene>
    <name evidence="11" type="ORF">DGYR_LOCUS8290</name>
</gene>
<organism evidence="11 12">
    <name type="scientific">Dimorphilus gyrociliatus</name>
    <dbReference type="NCBI Taxonomy" id="2664684"/>
    <lineage>
        <taxon>Eukaryota</taxon>
        <taxon>Metazoa</taxon>
        <taxon>Spiralia</taxon>
        <taxon>Lophotrochozoa</taxon>
        <taxon>Annelida</taxon>
        <taxon>Polychaeta</taxon>
        <taxon>Polychaeta incertae sedis</taxon>
        <taxon>Dinophilidae</taxon>
        <taxon>Dimorphilus</taxon>
    </lineage>
</organism>
<evidence type="ECO:0000256" key="6">
    <source>
        <dbReference type="ARBA" id="ARBA00023212"/>
    </source>
</evidence>
<evidence type="ECO:0000256" key="8">
    <source>
        <dbReference type="SAM" id="MobiDB-lite"/>
    </source>
</evidence>
<dbReference type="GO" id="GO:0005886">
    <property type="term" value="C:plasma membrane"/>
    <property type="evidence" value="ECO:0007669"/>
    <property type="project" value="UniProtKB-SubCell"/>
</dbReference>
<keyword evidence="4" id="KW-0677">Repeat</keyword>
<feature type="domain" description="EF-hand" evidence="9">
    <location>
        <begin position="2990"/>
        <end position="3025"/>
    </location>
</feature>
<feature type="compositionally biased region" description="Low complexity" evidence="8">
    <location>
        <begin position="3179"/>
        <end position="3194"/>
    </location>
</feature>
<evidence type="ECO:0000256" key="7">
    <source>
        <dbReference type="SAM" id="Coils"/>
    </source>
</evidence>
<feature type="coiled-coil region" evidence="7">
    <location>
        <begin position="2694"/>
        <end position="2764"/>
    </location>
</feature>
<dbReference type="GO" id="GO:0045104">
    <property type="term" value="P:intermediate filament cytoskeleton organization"/>
    <property type="evidence" value="ECO:0007669"/>
    <property type="project" value="InterPro"/>
</dbReference>
<protein>
    <submittedName>
        <fullName evidence="11">DgyrCDS8735</fullName>
    </submittedName>
</protein>
<feature type="compositionally biased region" description="Polar residues" evidence="8">
    <location>
        <begin position="3164"/>
        <end position="3178"/>
    </location>
</feature>
<dbReference type="InterPro" id="IPR035915">
    <property type="entry name" value="Plakin_repeat_sf"/>
</dbReference>
<dbReference type="CDD" id="cd00176">
    <property type="entry name" value="SPEC"/>
    <property type="match status" value="5"/>
</dbReference>
<keyword evidence="2" id="KW-0963">Cytoplasm</keyword>
<dbReference type="Gene3D" id="1.20.58.60">
    <property type="match status" value="14"/>
</dbReference>
<feature type="compositionally biased region" description="Polar residues" evidence="8">
    <location>
        <begin position="3195"/>
        <end position="3218"/>
    </location>
</feature>
<dbReference type="GO" id="GO:0008017">
    <property type="term" value="F:microtubule binding"/>
    <property type="evidence" value="ECO:0007669"/>
    <property type="project" value="InterPro"/>
</dbReference>
<dbReference type="InterPro" id="IPR003108">
    <property type="entry name" value="GAR_dom"/>
</dbReference>
<evidence type="ECO:0000313" key="12">
    <source>
        <dbReference type="Proteomes" id="UP000549394"/>
    </source>
</evidence>
<dbReference type="GO" id="GO:0005882">
    <property type="term" value="C:intermediate filament"/>
    <property type="evidence" value="ECO:0007669"/>
    <property type="project" value="TreeGrafter"/>
</dbReference>
<dbReference type="InterPro" id="IPR018247">
    <property type="entry name" value="EF_Hand_1_Ca_BS"/>
</dbReference>
<dbReference type="InterPro" id="IPR041615">
    <property type="entry name" value="Desmoplakin_SH3"/>
</dbReference>
<dbReference type="Gene3D" id="2.30.30.40">
    <property type="entry name" value="SH3 Domains"/>
    <property type="match status" value="1"/>
</dbReference>
<feature type="region of interest" description="Disordered" evidence="8">
    <location>
        <begin position="397"/>
        <end position="423"/>
    </location>
</feature>